<evidence type="ECO:0000256" key="4">
    <source>
        <dbReference type="ARBA" id="ARBA00022857"/>
    </source>
</evidence>
<keyword evidence="21" id="KW-0808">Transferase</keyword>
<dbReference type="SUPFAM" id="SSF51735">
    <property type="entry name" value="NAD(P)-binding Rossmann-fold domains"/>
    <property type="match status" value="1"/>
</dbReference>
<dbReference type="PIRSF" id="PIRSF000114">
    <property type="entry name" value="Glycerol-3-P_dh"/>
    <property type="match status" value="1"/>
</dbReference>
<dbReference type="GeneID" id="53316162"/>
<feature type="binding site" evidence="14">
    <location>
        <position position="105"/>
    </location>
    <ligand>
        <name>NADPH</name>
        <dbReference type="ChEBI" id="CHEBI:57783"/>
    </ligand>
</feature>
<dbReference type="GO" id="GO:0016746">
    <property type="term" value="F:acyltransferase activity"/>
    <property type="evidence" value="ECO:0007669"/>
    <property type="project" value="UniProtKB-KW"/>
</dbReference>
<reference evidence="21 22" key="1">
    <citation type="submission" date="2016-02" db="EMBL/GenBank/DDBJ databases">
        <title>Complete Genome of H5569, the type strain of the newly described species Haematospirillium jordaniae.</title>
        <authorList>
            <person name="Nicholson A.C."/>
            <person name="Humrighouse B.W."/>
            <person name="Loparov V."/>
            <person name="McQuiston J.R."/>
        </authorList>
    </citation>
    <scope>NUCLEOTIDE SEQUENCE [LARGE SCALE GENOMIC DNA]</scope>
    <source>
        <strain evidence="21 22">H5569</strain>
    </source>
</reference>
<keyword evidence="22" id="KW-1185">Reference proteome</keyword>
<dbReference type="UniPathway" id="UPA00940"/>
<evidence type="ECO:0000256" key="9">
    <source>
        <dbReference type="ARBA" id="ARBA00023264"/>
    </source>
</evidence>
<feature type="binding site" evidence="17">
    <location>
        <begin position="8"/>
        <end position="13"/>
    </location>
    <ligand>
        <name>NAD(+)</name>
        <dbReference type="ChEBI" id="CHEBI:57540"/>
    </ligand>
</feature>
<feature type="binding site" evidence="17">
    <location>
        <position position="253"/>
    </location>
    <ligand>
        <name>NAD(+)</name>
        <dbReference type="ChEBI" id="CHEBI:57540"/>
    </ligand>
</feature>
<keyword evidence="3 14" id="KW-0547">Nucleotide-binding</keyword>
<dbReference type="GO" id="GO:0006650">
    <property type="term" value="P:glycerophospholipid metabolic process"/>
    <property type="evidence" value="ECO:0007669"/>
    <property type="project" value="UniProtKB-UniRule"/>
</dbReference>
<dbReference type="FunFam" id="3.40.50.720:FF:000019">
    <property type="entry name" value="Glycerol-3-phosphate dehydrogenase [NAD(P)+]"/>
    <property type="match status" value="1"/>
</dbReference>
<dbReference type="HAMAP" id="MF_00394">
    <property type="entry name" value="NAD_Glyc3P_dehydrog"/>
    <property type="match status" value="1"/>
</dbReference>
<dbReference type="Gene3D" id="1.10.1040.10">
    <property type="entry name" value="N-(1-d-carboxylethyl)-l-norvaline Dehydrogenase, domain 2"/>
    <property type="match status" value="1"/>
</dbReference>
<dbReference type="GO" id="GO:0046167">
    <property type="term" value="P:glycerol-3-phosphate biosynthetic process"/>
    <property type="evidence" value="ECO:0007669"/>
    <property type="project" value="UniProtKB-UniRule"/>
</dbReference>
<dbReference type="GO" id="GO:0005829">
    <property type="term" value="C:cytosol"/>
    <property type="evidence" value="ECO:0007669"/>
    <property type="project" value="TreeGrafter"/>
</dbReference>
<dbReference type="InterPro" id="IPR013328">
    <property type="entry name" value="6PGD_dom2"/>
</dbReference>
<dbReference type="InterPro" id="IPR011128">
    <property type="entry name" value="G3P_DH_NAD-dep_N"/>
</dbReference>
<evidence type="ECO:0000313" key="22">
    <source>
        <dbReference type="Proteomes" id="UP000076066"/>
    </source>
</evidence>
<comment type="similarity">
    <text evidence="1 14 18">Belongs to the NAD-dependent glycerol-3-phosphate dehydrogenase family.</text>
</comment>
<dbReference type="AlphaFoldDB" id="A0A143DCB0"/>
<dbReference type="RefSeq" id="WP_066133383.1">
    <property type="nucleotide sequence ID" value="NZ_CP014525.1"/>
</dbReference>
<evidence type="ECO:0000256" key="5">
    <source>
        <dbReference type="ARBA" id="ARBA00023002"/>
    </source>
</evidence>
<dbReference type="InterPro" id="IPR036291">
    <property type="entry name" value="NAD(P)-bd_dom_sf"/>
</dbReference>
<evidence type="ECO:0000259" key="19">
    <source>
        <dbReference type="Pfam" id="PF01210"/>
    </source>
</evidence>
<evidence type="ECO:0000256" key="7">
    <source>
        <dbReference type="ARBA" id="ARBA00023098"/>
    </source>
</evidence>
<keyword evidence="7 14" id="KW-0443">Lipid metabolism</keyword>
<dbReference type="PROSITE" id="PS00957">
    <property type="entry name" value="NAD_G3PDH"/>
    <property type="match status" value="1"/>
</dbReference>
<evidence type="ECO:0000256" key="2">
    <source>
        <dbReference type="ARBA" id="ARBA00022516"/>
    </source>
</evidence>
<dbReference type="Proteomes" id="UP000076066">
    <property type="component" value="Chromosome"/>
</dbReference>
<dbReference type="InterPro" id="IPR008927">
    <property type="entry name" value="6-PGluconate_DH-like_C_sf"/>
</dbReference>
<feature type="binding site" evidence="14">
    <location>
        <position position="253"/>
    </location>
    <ligand>
        <name>sn-glycerol 3-phosphate</name>
        <dbReference type="ChEBI" id="CHEBI:57597"/>
    </ligand>
</feature>
<dbReference type="PANTHER" id="PTHR11728">
    <property type="entry name" value="GLYCEROL-3-PHOSPHATE DEHYDROGENASE"/>
    <property type="match status" value="1"/>
</dbReference>
<dbReference type="STRING" id="1549855.AY555_03225"/>
<evidence type="ECO:0000256" key="12">
    <source>
        <dbReference type="ARBA" id="ARBA00069372"/>
    </source>
</evidence>
<gene>
    <name evidence="14" type="primary">gpsA</name>
    <name evidence="21" type="ORF">AY555_03225</name>
</gene>
<accession>A0A143DCB0</accession>
<organism evidence="21 22">
    <name type="scientific">Haematospirillum jordaniae</name>
    <dbReference type="NCBI Taxonomy" id="1549855"/>
    <lineage>
        <taxon>Bacteria</taxon>
        <taxon>Pseudomonadati</taxon>
        <taxon>Pseudomonadota</taxon>
        <taxon>Alphaproteobacteria</taxon>
        <taxon>Rhodospirillales</taxon>
        <taxon>Novispirillaceae</taxon>
        <taxon>Haematospirillum</taxon>
    </lineage>
</organism>
<dbReference type="GO" id="GO:0141153">
    <property type="term" value="F:glycerol-3-phosphate dehydrogenase (NADP+) activity"/>
    <property type="evidence" value="ECO:0007669"/>
    <property type="project" value="RHEA"/>
</dbReference>
<evidence type="ECO:0000256" key="14">
    <source>
        <dbReference type="HAMAP-Rule" id="MF_00394"/>
    </source>
</evidence>
<dbReference type="Gene3D" id="3.40.50.720">
    <property type="entry name" value="NAD(P)-binding Rossmann-like Domain"/>
    <property type="match status" value="1"/>
</dbReference>
<feature type="binding site" evidence="14">
    <location>
        <position position="277"/>
    </location>
    <ligand>
        <name>NADPH</name>
        <dbReference type="ChEBI" id="CHEBI:57783"/>
    </ligand>
</feature>
<feature type="binding site" evidence="14">
    <location>
        <position position="49"/>
    </location>
    <ligand>
        <name>NADPH</name>
        <dbReference type="ChEBI" id="CHEBI:57783"/>
    </ligand>
</feature>
<feature type="binding site" evidence="14">
    <location>
        <position position="105"/>
    </location>
    <ligand>
        <name>sn-glycerol 3-phosphate</name>
        <dbReference type="ChEBI" id="CHEBI:57597"/>
    </ligand>
</feature>
<keyword evidence="14" id="KW-0963">Cytoplasm</keyword>
<dbReference type="GO" id="GO:0005975">
    <property type="term" value="P:carbohydrate metabolic process"/>
    <property type="evidence" value="ECO:0007669"/>
    <property type="project" value="InterPro"/>
</dbReference>
<evidence type="ECO:0000313" key="21">
    <source>
        <dbReference type="EMBL" id="AMW34362.1"/>
    </source>
</evidence>
<comment type="caution">
    <text evidence="14">Lacks conserved residue(s) required for the propagation of feature annotation.</text>
</comment>
<dbReference type="OrthoDB" id="9812273at2"/>
<comment type="pathway">
    <text evidence="14">Membrane lipid metabolism; glycerophospholipid metabolism.</text>
</comment>
<feature type="binding site" evidence="14">
    <location>
        <position position="134"/>
    </location>
    <ligand>
        <name>sn-glycerol 3-phosphate</name>
        <dbReference type="ChEBI" id="CHEBI:57597"/>
    </ligand>
</feature>
<feature type="binding site" evidence="14">
    <location>
        <position position="279"/>
    </location>
    <ligand>
        <name>NADPH</name>
        <dbReference type="ChEBI" id="CHEBI:57783"/>
    </ligand>
</feature>
<feature type="domain" description="Glycerol-3-phosphate dehydrogenase NAD-dependent C-terminal" evidence="20">
    <location>
        <begin position="178"/>
        <end position="318"/>
    </location>
</feature>
<dbReference type="PRINTS" id="PR00077">
    <property type="entry name" value="GPDHDRGNASE"/>
</dbReference>
<evidence type="ECO:0000259" key="20">
    <source>
        <dbReference type="Pfam" id="PF07479"/>
    </source>
</evidence>
<keyword evidence="6 14" id="KW-0520">NAD</keyword>
<dbReference type="KEGG" id="hjo:AY555_03225"/>
<dbReference type="GO" id="GO:0051287">
    <property type="term" value="F:NAD binding"/>
    <property type="evidence" value="ECO:0007669"/>
    <property type="project" value="InterPro"/>
</dbReference>
<dbReference type="GO" id="GO:0141152">
    <property type="term" value="F:glycerol-3-phosphate dehydrogenase (NAD+) activity"/>
    <property type="evidence" value="ECO:0007669"/>
    <property type="project" value="RHEA"/>
</dbReference>
<evidence type="ECO:0000256" key="3">
    <source>
        <dbReference type="ARBA" id="ARBA00022741"/>
    </source>
</evidence>
<evidence type="ECO:0000256" key="6">
    <source>
        <dbReference type="ARBA" id="ARBA00023027"/>
    </source>
</evidence>
<evidence type="ECO:0000256" key="18">
    <source>
        <dbReference type="RuleBase" id="RU000437"/>
    </source>
</evidence>
<feature type="domain" description="Glycerol-3-phosphate dehydrogenase NAD-dependent N-terminal" evidence="19">
    <location>
        <begin position="4"/>
        <end position="157"/>
    </location>
</feature>
<dbReference type="NCBIfam" id="NF000940">
    <property type="entry name" value="PRK00094.1-2"/>
    <property type="match status" value="1"/>
</dbReference>
<protein>
    <recommendedName>
        <fullName evidence="12 14">Glycerol-3-phosphate dehydrogenase [NAD(P)+]</fullName>
        <ecNumber evidence="11 14">1.1.1.94</ecNumber>
    </recommendedName>
    <alternativeName>
        <fullName evidence="14">NAD(P)(+)-dependent glycerol-3-phosphate dehydrogenase</fullName>
    </alternativeName>
    <alternativeName>
        <fullName evidence="13 14">NAD(P)H-dependent dihydroxyacetone-phosphate reductase</fullName>
    </alternativeName>
</protein>
<dbReference type="Pfam" id="PF07479">
    <property type="entry name" value="NAD_Gly3P_dh_C"/>
    <property type="match status" value="1"/>
</dbReference>
<feature type="binding site" evidence="14">
    <location>
        <position position="32"/>
    </location>
    <ligand>
        <name>NADPH</name>
        <dbReference type="ChEBI" id="CHEBI:57783"/>
    </ligand>
</feature>
<evidence type="ECO:0000256" key="13">
    <source>
        <dbReference type="ARBA" id="ARBA00080511"/>
    </source>
</evidence>
<feature type="binding site" evidence="14">
    <location>
        <position position="242"/>
    </location>
    <ligand>
        <name>sn-glycerol 3-phosphate</name>
        <dbReference type="ChEBI" id="CHEBI:57597"/>
    </ligand>
</feature>
<comment type="subcellular location">
    <subcellularLocation>
        <location evidence="14">Cytoplasm</location>
    </subcellularLocation>
</comment>
<evidence type="ECO:0000256" key="15">
    <source>
        <dbReference type="PIRSR" id="PIRSR000114-1"/>
    </source>
</evidence>
<feature type="binding site" evidence="14">
    <location>
        <position position="138"/>
    </location>
    <ligand>
        <name>NADPH</name>
        <dbReference type="ChEBI" id="CHEBI:57783"/>
    </ligand>
</feature>
<feature type="binding site" evidence="14">
    <location>
        <position position="253"/>
    </location>
    <ligand>
        <name>NADPH</name>
        <dbReference type="ChEBI" id="CHEBI:57783"/>
    </ligand>
</feature>
<evidence type="ECO:0000256" key="1">
    <source>
        <dbReference type="ARBA" id="ARBA00011009"/>
    </source>
</evidence>
<feature type="binding site" evidence="14">
    <location>
        <position position="12"/>
    </location>
    <ligand>
        <name>NADPH</name>
        <dbReference type="ChEBI" id="CHEBI:57783"/>
    </ligand>
</feature>
<evidence type="ECO:0000256" key="11">
    <source>
        <dbReference type="ARBA" id="ARBA00066687"/>
    </source>
</evidence>
<dbReference type="GO" id="GO:0008654">
    <property type="term" value="P:phospholipid biosynthetic process"/>
    <property type="evidence" value="ECO:0007669"/>
    <property type="project" value="UniProtKB-KW"/>
</dbReference>
<feature type="binding site" evidence="14">
    <location>
        <position position="189"/>
    </location>
    <ligand>
        <name>sn-glycerol 3-phosphate</name>
        <dbReference type="ChEBI" id="CHEBI:57597"/>
    </ligand>
</feature>
<feature type="active site" description="Proton acceptor" evidence="14 15">
    <location>
        <position position="189"/>
    </location>
</feature>
<dbReference type="Pfam" id="PF01210">
    <property type="entry name" value="NAD_Gly3P_dh_N"/>
    <property type="match status" value="1"/>
</dbReference>
<keyword evidence="8 14" id="KW-0594">Phospholipid biosynthesis</keyword>
<feature type="binding site" evidence="16">
    <location>
        <position position="105"/>
    </location>
    <ligand>
        <name>substrate</name>
    </ligand>
</feature>
<comment type="catalytic activity">
    <reaction evidence="14">
        <text>sn-glycerol 3-phosphate + NAD(+) = dihydroxyacetone phosphate + NADH + H(+)</text>
        <dbReference type="Rhea" id="RHEA:11092"/>
        <dbReference type="ChEBI" id="CHEBI:15378"/>
        <dbReference type="ChEBI" id="CHEBI:57540"/>
        <dbReference type="ChEBI" id="CHEBI:57597"/>
        <dbReference type="ChEBI" id="CHEBI:57642"/>
        <dbReference type="ChEBI" id="CHEBI:57945"/>
        <dbReference type="EC" id="1.1.1.94"/>
    </reaction>
</comment>
<dbReference type="GO" id="GO:0046168">
    <property type="term" value="P:glycerol-3-phosphate catabolic process"/>
    <property type="evidence" value="ECO:0007669"/>
    <property type="project" value="InterPro"/>
</dbReference>
<dbReference type="SUPFAM" id="SSF48179">
    <property type="entry name" value="6-phosphogluconate dehydrogenase C-terminal domain-like"/>
    <property type="match status" value="1"/>
</dbReference>
<comment type="function">
    <text evidence="14">Catalyzes the reduction of the glycolytic intermediate dihydroxyacetone phosphate (DHAP) to sn-glycerol 3-phosphate (G3P), the key precursor for phospholipid synthesis.</text>
</comment>
<sequence>MQTIGVVGAGAWGTALAQALCRAGRHVRLWMRDPGLAATITKTGFNPVYLPDLRLDPEIAVTTDLAEAMDTDAVLLVVPTQHLRSICRAAAPLWKSGVPAVLCSKGIETGTGALTSDVARAELPVHTPLAVLSGPGFADGVARGLPSAVTLACSDPALGMTLVSAIGSRTFRPYYSPDLVGVEVGGATKNVLAIACGILEGQELGENARAALLTRGLAEMKRLGIALGGRPETFMGLSGMGDLILTATSMRSRNFSLGVAMGQGQSLSSILAARRAVTEGVATAGAITALARKLRVEMPICEAVDTLLNHGGSPADLVDGLLARPFRSELDSRPRAGQVIPSEQEH</sequence>
<keyword evidence="9 14" id="KW-1208">Phospholipid metabolism</keyword>
<feature type="binding site" evidence="14">
    <location>
        <position position="252"/>
    </location>
    <ligand>
        <name>sn-glycerol 3-phosphate</name>
        <dbReference type="ChEBI" id="CHEBI:57597"/>
    </ligand>
</feature>
<evidence type="ECO:0000256" key="8">
    <source>
        <dbReference type="ARBA" id="ARBA00023209"/>
    </source>
</evidence>
<dbReference type="EMBL" id="CP014525">
    <property type="protein sequence ID" value="AMW34362.1"/>
    <property type="molecule type" value="Genomic_DNA"/>
</dbReference>
<feature type="binding site" evidence="14">
    <location>
        <position position="254"/>
    </location>
    <ligand>
        <name>sn-glycerol 3-phosphate</name>
        <dbReference type="ChEBI" id="CHEBI:57597"/>
    </ligand>
</feature>
<comment type="catalytic activity">
    <reaction evidence="10">
        <text>sn-glycerol 3-phosphate + NADP(+) = dihydroxyacetone phosphate + NADPH + H(+)</text>
        <dbReference type="Rhea" id="RHEA:11096"/>
        <dbReference type="ChEBI" id="CHEBI:15378"/>
        <dbReference type="ChEBI" id="CHEBI:57597"/>
        <dbReference type="ChEBI" id="CHEBI:57642"/>
        <dbReference type="ChEBI" id="CHEBI:57783"/>
        <dbReference type="ChEBI" id="CHEBI:58349"/>
        <dbReference type="EC" id="1.1.1.94"/>
    </reaction>
    <physiologicalReaction direction="right-to-left" evidence="10">
        <dbReference type="Rhea" id="RHEA:11098"/>
    </physiologicalReaction>
</comment>
<feature type="binding site" evidence="17">
    <location>
        <position position="138"/>
    </location>
    <ligand>
        <name>NAD(+)</name>
        <dbReference type="ChEBI" id="CHEBI:57540"/>
    </ligand>
</feature>
<keyword evidence="21" id="KW-0012">Acyltransferase</keyword>
<dbReference type="InterPro" id="IPR006168">
    <property type="entry name" value="G3P_DH_NAD-dep"/>
</dbReference>
<dbReference type="InterPro" id="IPR006109">
    <property type="entry name" value="G3P_DH_NAD-dep_C"/>
</dbReference>
<keyword evidence="2 14" id="KW-0444">Lipid biosynthesis</keyword>
<dbReference type="EC" id="1.1.1.94" evidence="11 14"/>
<evidence type="ECO:0000256" key="17">
    <source>
        <dbReference type="PIRSR" id="PIRSR000114-3"/>
    </source>
</evidence>
<evidence type="ECO:0000256" key="16">
    <source>
        <dbReference type="PIRSR" id="PIRSR000114-2"/>
    </source>
</evidence>
<dbReference type="NCBIfam" id="NF000942">
    <property type="entry name" value="PRK00094.1-4"/>
    <property type="match status" value="1"/>
</dbReference>
<keyword evidence="4 14" id="KW-0521">NADP</keyword>
<name>A0A143DCB0_9PROT</name>
<evidence type="ECO:0000256" key="10">
    <source>
        <dbReference type="ARBA" id="ARBA00052716"/>
    </source>
</evidence>
<proteinExistence type="inferred from homology"/>
<dbReference type="FunFam" id="1.10.1040.10:FF:000001">
    <property type="entry name" value="Glycerol-3-phosphate dehydrogenase [NAD(P)+]"/>
    <property type="match status" value="1"/>
</dbReference>
<keyword evidence="5 14" id="KW-0560">Oxidoreductase</keyword>
<feature type="binding site" evidence="16">
    <location>
        <begin position="253"/>
        <end position="254"/>
    </location>
    <ligand>
        <name>substrate</name>
    </ligand>
</feature>
<dbReference type="PANTHER" id="PTHR11728:SF1">
    <property type="entry name" value="GLYCEROL-3-PHOSPHATE DEHYDROGENASE [NAD(+)] 2, CHLOROPLASTIC"/>
    <property type="match status" value="1"/>
</dbReference>